<reference evidence="2 3" key="1">
    <citation type="submission" date="2023-01" db="EMBL/GenBank/DDBJ databases">
        <title>Analysis of 21 Apiospora genomes using comparative genomics revels a genus with tremendous synthesis potential of carbohydrate active enzymes and secondary metabolites.</title>
        <authorList>
            <person name="Sorensen T."/>
        </authorList>
    </citation>
    <scope>NUCLEOTIDE SEQUENCE [LARGE SCALE GENOMIC DNA]</scope>
    <source>
        <strain evidence="2 3">CBS 117206</strain>
    </source>
</reference>
<organism evidence="2 3">
    <name type="scientific">Apiospora kogelbergensis</name>
    <dbReference type="NCBI Taxonomy" id="1337665"/>
    <lineage>
        <taxon>Eukaryota</taxon>
        <taxon>Fungi</taxon>
        <taxon>Dikarya</taxon>
        <taxon>Ascomycota</taxon>
        <taxon>Pezizomycotina</taxon>
        <taxon>Sordariomycetes</taxon>
        <taxon>Xylariomycetidae</taxon>
        <taxon>Amphisphaeriales</taxon>
        <taxon>Apiosporaceae</taxon>
        <taxon>Apiospora</taxon>
    </lineage>
</organism>
<protein>
    <submittedName>
        <fullName evidence="2">Uncharacterized protein</fullName>
    </submittedName>
</protein>
<evidence type="ECO:0000256" key="1">
    <source>
        <dbReference type="SAM" id="MobiDB-lite"/>
    </source>
</evidence>
<dbReference type="EMBL" id="JAQQWP010000008">
    <property type="protein sequence ID" value="KAK8106445.1"/>
    <property type="molecule type" value="Genomic_DNA"/>
</dbReference>
<name>A0AAW0QKJ6_9PEZI</name>
<evidence type="ECO:0000313" key="2">
    <source>
        <dbReference type="EMBL" id="KAK8106445.1"/>
    </source>
</evidence>
<dbReference type="Proteomes" id="UP001392437">
    <property type="component" value="Unassembled WGS sequence"/>
</dbReference>
<sequence length="94" mass="10516">MAWGSIHLLEIFHVELPEVRHRTVVHWMCPSHPQRARGSSAPAASSPSQIWEIGDIVEGHPGRLAPPPLNISRQRLQAREPADQLRHGRRGGID</sequence>
<proteinExistence type="predicted"/>
<evidence type="ECO:0000313" key="3">
    <source>
        <dbReference type="Proteomes" id="UP001392437"/>
    </source>
</evidence>
<accession>A0AAW0QKJ6</accession>
<gene>
    <name evidence="2" type="ORF">PG999_009804</name>
</gene>
<dbReference type="AlphaFoldDB" id="A0AAW0QKJ6"/>
<comment type="caution">
    <text evidence="2">The sequence shown here is derived from an EMBL/GenBank/DDBJ whole genome shotgun (WGS) entry which is preliminary data.</text>
</comment>
<feature type="region of interest" description="Disordered" evidence="1">
    <location>
        <begin position="32"/>
        <end position="94"/>
    </location>
</feature>
<keyword evidence="3" id="KW-1185">Reference proteome</keyword>
<feature type="compositionally biased region" description="Basic and acidic residues" evidence="1">
    <location>
        <begin position="77"/>
        <end position="94"/>
    </location>
</feature>
<feature type="compositionally biased region" description="Low complexity" evidence="1">
    <location>
        <begin position="39"/>
        <end position="48"/>
    </location>
</feature>